<dbReference type="EMBL" id="FOFJ01000015">
    <property type="protein sequence ID" value="SEQ66558.1"/>
    <property type="molecule type" value="Genomic_DNA"/>
</dbReference>
<organism evidence="1 2">
    <name type="scientific">Azotobacter beijerinckii</name>
    <dbReference type="NCBI Taxonomy" id="170623"/>
    <lineage>
        <taxon>Bacteria</taxon>
        <taxon>Pseudomonadati</taxon>
        <taxon>Pseudomonadota</taxon>
        <taxon>Gammaproteobacteria</taxon>
        <taxon>Pseudomonadales</taxon>
        <taxon>Pseudomonadaceae</taxon>
        <taxon>Azotobacter</taxon>
    </lineage>
</organism>
<accession>A0A1H9HW83</accession>
<name>A0A1H9HW83_9GAMM</name>
<evidence type="ECO:0000313" key="2">
    <source>
        <dbReference type="Proteomes" id="UP000199267"/>
    </source>
</evidence>
<proteinExistence type="predicted"/>
<dbReference type="AlphaFoldDB" id="A0A1H9HW83"/>
<gene>
    <name evidence="1" type="ORF">SAMN04244573_02014</name>
</gene>
<evidence type="ECO:0000313" key="1">
    <source>
        <dbReference type="EMBL" id="SEQ66558.1"/>
    </source>
</evidence>
<dbReference type="Proteomes" id="UP000199267">
    <property type="component" value="Unassembled WGS sequence"/>
</dbReference>
<reference evidence="1 2" key="1">
    <citation type="submission" date="2016-10" db="EMBL/GenBank/DDBJ databases">
        <authorList>
            <person name="de Groot N.N."/>
        </authorList>
    </citation>
    <scope>NUCLEOTIDE SEQUENCE [LARGE SCALE GENOMIC DNA]</scope>
    <source>
        <strain evidence="1 2">DSM 378</strain>
    </source>
</reference>
<protein>
    <submittedName>
        <fullName evidence="1">Uncharacterized protein</fullName>
    </submittedName>
</protein>
<sequence>MPASMSFYFLKVPPQSVALDVGISIYRYVSGIFAPRNSSLSQFPQAPTGKGVVDLSPASGIARSPFTAPVCIKGAQAGAPITEYHPEGGSAEIQFRIDQIPSATPKPVTPPKASSLQPVQFKLHGHIGTPTISSPRMVGLGRQTHHDDSKALRRAAPGETRHAPMSAAFALTGQRATHYEFGADSFRGALPVGLRPRQKTELSNPNGTEQLVAQRLVIIPKAVQHILPLPPERHSNYAYLP</sequence>